<evidence type="ECO:0000256" key="2">
    <source>
        <dbReference type="SAM" id="SignalP"/>
    </source>
</evidence>
<reference evidence="3" key="1">
    <citation type="submission" date="2021-02" db="EMBL/GenBank/DDBJ databases">
        <title>Skermanella TT6 skin isolate.</title>
        <authorList>
            <person name="Lee K."/>
            <person name="Ganzorig M."/>
        </authorList>
    </citation>
    <scope>NUCLEOTIDE SEQUENCE</scope>
    <source>
        <strain evidence="3">TT6</strain>
    </source>
</reference>
<gene>
    <name evidence="3" type="ORF">IGS68_04700</name>
</gene>
<protein>
    <submittedName>
        <fullName evidence="3">Uncharacterized protein</fullName>
    </submittedName>
</protein>
<feature type="compositionally biased region" description="Low complexity" evidence="1">
    <location>
        <begin position="45"/>
        <end position="54"/>
    </location>
</feature>
<feature type="compositionally biased region" description="Low complexity" evidence="1">
    <location>
        <begin position="25"/>
        <end position="37"/>
    </location>
</feature>
<name>A0ABX7B850_9PROT</name>
<feature type="chain" id="PRO_5047466901" evidence="2">
    <location>
        <begin position="26"/>
        <end position="205"/>
    </location>
</feature>
<proteinExistence type="predicted"/>
<feature type="signal peptide" evidence="2">
    <location>
        <begin position="1"/>
        <end position="25"/>
    </location>
</feature>
<feature type="region of interest" description="Disordered" evidence="1">
    <location>
        <begin position="25"/>
        <end position="61"/>
    </location>
</feature>
<sequence length="205" mass="21286">MPIRTAARAAAMVLASILAAGGAAAQTAPPTAPPMGHGSHHAGHHGSMAASPAGVTPAMPGQDAFGAIQEIVRILDADPATDWSKVDIEALRRHLIDMNEVTLNATAVATPVEGGARFEVSGQGRTLEAIRRMVPAHAREIDGMDGWTVRAEPAPTGVVLTATAADPRQAAKIRGLGFIGIMARGNHHQAHHLAMARGEFGHRCH</sequence>
<dbReference type="Proteomes" id="UP000595197">
    <property type="component" value="Chromosome"/>
</dbReference>
<evidence type="ECO:0000313" key="3">
    <source>
        <dbReference type="EMBL" id="QQP90549.1"/>
    </source>
</evidence>
<organism evidence="3 4">
    <name type="scientific">Skermanella cutis</name>
    <dbReference type="NCBI Taxonomy" id="2775420"/>
    <lineage>
        <taxon>Bacteria</taxon>
        <taxon>Pseudomonadati</taxon>
        <taxon>Pseudomonadota</taxon>
        <taxon>Alphaproteobacteria</taxon>
        <taxon>Rhodospirillales</taxon>
        <taxon>Azospirillaceae</taxon>
        <taxon>Skermanella</taxon>
    </lineage>
</organism>
<evidence type="ECO:0000313" key="4">
    <source>
        <dbReference type="Proteomes" id="UP000595197"/>
    </source>
</evidence>
<accession>A0ABX7B850</accession>
<evidence type="ECO:0000256" key="1">
    <source>
        <dbReference type="SAM" id="MobiDB-lite"/>
    </source>
</evidence>
<keyword evidence="2" id="KW-0732">Signal</keyword>
<dbReference type="RefSeq" id="WP_201077706.1">
    <property type="nucleotide sequence ID" value="NZ_CP067420.1"/>
</dbReference>
<dbReference type="EMBL" id="CP067420">
    <property type="protein sequence ID" value="QQP90549.1"/>
    <property type="molecule type" value="Genomic_DNA"/>
</dbReference>
<keyword evidence="4" id="KW-1185">Reference proteome</keyword>